<sequence length="140" mass="14916">MATPITKVMWIMSTSTEAGADSEMFVELHIPNLVTAEEQIAGTSGETKIVEIDASGEMMLEEITPSDIELSVDGDTPSSFNAWLPSSCLLLAKGTGTNYQLVCAVPNWPASLWFSADPSDHTDPPAVSGMLTLQNVLDAI</sequence>
<reference evidence="2" key="1">
    <citation type="journal article" date="2019" name="Int. J. Syst. Evol. Microbiol.">
        <title>The Global Catalogue of Microorganisms (GCM) 10K type strain sequencing project: providing services to taxonomists for standard genome sequencing and annotation.</title>
        <authorList>
            <consortium name="The Broad Institute Genomics Platform"/>
            <consortium name="The Broad Institute Genome Sequencing Center for Infectious Disease"/>
            <person name="Wu L."/>
            <person name="Ma J."/>
        </authorList>
    </citation>
    <scope>NUCLEOTIDE SEQUENCE [LARGE SCALE GENOMIC DNA]</scope>
    <source>
        <strain evidence="2">CGMCC 1.10992</strain>
    </source>
</reference>
<evidence type="ECO:0000313" key="1">
    <source>
        <dbReference type="EMBL" id="MFD2095611.1"/>
    </source>
</evidence>
<gene>
    <name evidence="1" type="ORF">ACFSJ3_06390</name>
</gene>
<dbReference type="RefSeq" id="WP_345340317.1">
    <property type="nucleotide sequence ID" value="NZ_BAABLI010000014.1"/>
</dbReference>
<proteinExistence type="predicted"/>
<dbReference type="Proteomes" id="UP001597380">
    <property type="component" value="Unassembled WGS sequence"/>
</dbReference>
<name>A0ABW4XJ99_9GAMM</name>
<dbReference type="EMBL" id="JBHUHT010000009">
    <property type="protein sequence ID" value="MFD2095611.1"/>
    <property type="molecule type" value="Genomic_DNA"/>
</dbReference>
<keyword evidence="2" id="KW-1185">Reference proteome</keyword>
<evidence type="ECO:0000313" key="2">
    <source>
        <dbReference type="Proteomes" id="UP001597380"/>
    </source>
</evidence>
<organism evidence="1 2">
    <name type="scientific">Corallincola platygyrae</name>
    <dbReference type="NCBI Taxonomy" id="1193278"/>
    <lineage>
        <taxon>Bacteria</taxon>
        <taxon>Pseudomonadati</taxon>
        <taxon>Pseudomonadota</taxon>
        <taxon>Gammaproteobacteria</taxon>
        <taxon>Alteromonadales</taxon>
        <taxon>Psychromonadaceae</taxon>
        <taxon>Corallincola</taxon>
    </lineage>
</organism>
<comment type="caution">
    <text evidence="1">The sequence shown here is derived from an EMBL/GenBank/DDBJ whole genome shotgun (WGS) entry which is preliminary data.</text>
</comment>
<accession>A0ABW4XJ99</accession>
<protein>
    <submittedName>
        <fullName evidence="1">Uncharacterized protein</fullName>
    </submittedName>
</protein>